<comment type="caution">
    <text evidence="1">The sequence shown here is derived from an EMBL/GenBank/DDBJ whole genome shotgun (WGS) entry which is preliminary data.</text>
</comment>
<name>A0A822ZIQ6_NELNU</name>
<sequence>MCLREKLQEIERIADVQQCVREIAIRGSASARERDD</sequence>
<dbReference type="EMBL" id="DUZY01000006">
    <property type="protein sequence ID" value="DAD43355.1"/>
    <property type="molecule type" value="Genomic_DNA"/>
</dbReference>
<reference evidence="1 2" key="1">
    <citation type="journal article" date="2020" name="Mol. Biol. Evol.">
        <title>Distinct Expression and Methylation Patterns for Genes with Different Fates following a Single Whole-Genome Duplication in Flowering Plants.</title>
        <authorList>
            <person name="Shi T."/>
            <person name="Rahmani R.S."/>
            <person name="Gugger P.F."/>
            <person name="Wang M."/>
            <person name="Li H."/>
            <person name="Zhang Y."/>
            <person name="Li Z."/>
            <person name="Wang Q."/>
            <person name="Van de Peer Y."/>
            <person name="Marchal K."/>
            <person name="Chen J."/>
        </authorList>
    </citation>
    <scope>NUCLEOTIDE SEQUENCE [LARGE SCALE GENOMIC DNA]</scope>
    <source>
        <tissue evidence="1">Leaf</tissue>
    </source>
</reference>
<proteinExistence type="predicted"/>
<dbReference type="AlphaFoldDB" id="A0A822ZIQ6"/>
<accession>A0A822ZIQ6</accession>
<evidence type="ECO:0000313" key="1">
    <source>
        <dbReference type="EMBL" id="DAD43355.1"/>
    </source>
</evidence>
<organism evidence="1 2">
    <name type="scientific">Nelumbo nucifera</name>
    <name type="common">Sacred lotus</name>
    <dbReference type="NCBI Taxonomy" id="4432"/>
    <lineage>
        <taxon>Eukaryota</taxon>
        <taxon>Viridiplantae</taxon>
        <taxon>Streptophyta</taxon>
        <taxon>Embryophyta</taxon>
        <taxon>Tracheophyta</taxon>
        <taxon>Spermatophyta</taxon>
        <taxon>Magnoliopsida</taxon>
        <taxon>Proteales</taxon>
        <taxon>Nelumbonaceae</taxon>
        <taxon>Nelumbo</taxon>
    </lineage>
</organism>
<protein>
    <submittedName>
        <fullName evidence="1">Uncharacterized protein</fullName>
    </submittedName>
</protein>
<keyword evidence="2" id="KW-1185">Reference proteome</keyword>
<evidence type="ECO:0000313" key="2">
    <source>
        <dbReference type="Proteomes" id="UP000607653"/>
    </source>
</evidence>
<gene>
    <name evidence="1" type="ORF">HUJ06_001585</name>
</gene>
<dbReference type="Proteomes" id="UP000607653">
    <property type="component" value="Unassembled WGS sequence"/>
</dbReference>